<name>A0AAU9RK21_THLAR</name>
<dbReference type="GO" id="GO:0046872">
    <property type="term" value="F:metal ion binding"/>
    <property type="evidence" value="ECO:0007669"/>
    <property type="project" value="UniProtKB-KW"/>
</dbReference>
<keyword evidence="1" id="KW-0479">Metal-binding</keyword>
<feature type="domain" description="Non-haem dioxygenase N-terminal" evidence="3">
    <location>
        <begin position="53"/>
        <end position="86"/>
    </location>
</feature>
<dbReference type="Pfam" id="PF14226">
    <property type="entry name" value="DIOX_N"/>
    <property type="match status" value="1"/>
</dbReference>
<proteinExistence type="predicted"/>
<dbReference type="InterPro" id="IPR027443">
    <property type="entry name" value="IPNS-like_sf"/>
</dbReference>
<sequence length="89" mass="9868">METEAQFTSIGSSLQVPSVQELAKRPMITIPPQYVRDDQDPLIISDTSSSPDIPVIDLQGLLSSDSMNSELEKLHSACKEWGFFQVPVF</sequence>
<comment type="caution">
    <text evidence="4">The sequence shown here is derived from an EMBL/GenBank/DDBJ whole genome shotgun (WGS) entry which is preliminary data.</text>
</comment>
<accession>A0AAU9RK21</accession>
<gene>
    <name evidence="4" type="ORF">TAV2_LOCUS4582</name>
</gene>
<dbReference type="Gene3D" id="2.60.120.330">
    <property type="entry name" value="B-lactam Antibiotic, Isopenicillin N Synthase, Chain"/>
    <property type="match status" value="1"/>
</dbReference>
<keyword evidence="2" id="KW-0408">Iron</keyword>
<evidence type="ECO:0000256" key="1">
    <source>
        <dbReference type="ARBA" id="ARBA00022723"/>
    </source>
</evidence>
<reference evidence="4 5" key="1">
    <citation type="submission" date="2022-03" db="EMBL/GenBank/DDBJ databases">
        <authorList>
            <person name="Nunn A."/>
            <person name="Chopra R."/>
            <person name="Nunn A."/>
            <person name="Contreras Garrido A."/>
        </authorList>
    </citation>
    <scope>NUCLEOTIDE SEQUENCE [LARGE SCALE GENOMIC DNA]</scope>
</reference>
<organism evidence="4 5">
    <name type="scientific">Thlaspi arvense</name>
    <name type="common">Field penny-cress</name>
    <dbReference type="NCBI Taxonomy" id="13288"/>
    <lineage>
        <taxon>Eukaryota</taxon>
        <taxon>Viridiplantae</taxon>
        <taxon>Streptophyta</taxon>
        <taxon>Embryophyta</taxon>
        <taxon>Tracheophyta</taxon>
        <taxon>Spermatophyta</taxon>
        <taxon>Magnoliopsida</taxon>
        <taxon>eudicotyledons</taxon>
        <taxon>Gunneridae</taxon>
        <taxon>Pentapetalae</taxon>
        <taxon>rosids</taxon>
        <taxon>malvids</taxon>
        <taxon>Brassicales</taxon>
        <taxon>Brassicaceae</taxon>
        <taxon>Thlaspideae</taxon>
        <taxon>Thlaspi</taxon>
    </lineage>
</organism>
<keyword evidence="5" id="KW-1185">Reference proteome</keyword>
<dbReference type="InterPro" id="IPR026992">
    <property type="entry name" value="DIOX_N"/>
</dbReference>
<protein>
    <recommendedName>
        <fullName evidence="3">Non-haem dioxygenase N-terminal domain-containing protein</fullName>
    </recommendedName>
</protein>
<evidence type="ECO:0000259" key="3">
    <source>
        <dbReference type="Pfam" id="PF14226"/>
    </source>
</evidence>
<dbReference type="SUPFAM" id="SSF51197">
    <property type="entry name" value="Clavaminate synthase-like"/>
    <property type="match status" value="1"/>
</dbReference>
<dbReference type="EMBL" id="CAJVSB020000138">
    <property type="protein sequence ID" value="CAH2041882.1"/>
    <property type="molecule type" value="Genomic_DNA"/>
</dbReference>
<dbReference type="AlphaFoldDB" id="A0AAU9RK21"/>
<evidence type="ECO:0000313" key="5">
    <source>
        <dbReference type="Proteomes" id="UP000836841"/>
    </source>
</evidence>
<evidence type="ECO:0000313" key="4">
    <source>
        <dbReference type="EMBL" id="CAH2041882.1"/>
    </source>
</evidence>
<dbReference type="Proteomes" id="UP000836841">
    <property type="component" value="Unassembled WGS sequence"/>
</dbReference>
<evidence type="ECO:0000256" key="2">
    <source>
        <dbReference type="ARBA" id="ARBA00023004"/>
    </source>
</evidence>